<dbReference type="AlphaFoldDB" id="A0A7J6B3G2"/>
<evidence type="ECO:0000256" key="1">
    <source>
        <dbReference type="ARBA" id="ARBA00006484"/>
    </source>
</evidence>
<name>A0A7J6B3G2_AMEME</name>
<dbReference type="Gene3D" id="3.40.50.720">
    <property type="entry name" value="NAD(P)-binding Rossmann-like Domain"/>
    <property type="match status" value="1"/>
</dbReference>
<keyword evidence="2" id="KW-0560">Oxidoreductase</keyword>
<reference evidence="3 4" key="1">
    <citation type="submission" date="2020-02" db="EMBL/GenBank/DDBJ databases">
        <title>A chromosome-scale genome assembly of the black bullhead catfish (Ameiurus melas).</title>
        <authorList>
            <person name="Wen M."/>
            <person name="Zham M."/>
            <person name="Cabau C."/>
            <person name="Klopp C."/>
            <person name="Donnadieu C."/>
            <person name="Roques C."/>
            <person name="Bouchez O."/>
            <person name="Lampietro C."/>
            <person name="Jouanno E."/>
            <person name="Herpin A."/>
            <person name="Louis A."/>
            <person name="Berthelot C."/>
            <person name="Parey E."/>
            <person name="Roest-Crollius H."/>
            <person name="Braasch I."/>
            <person name="Postlethwait J."/>
            <person name="Robinson-Rechavi M."/>
            <person name="Echchiki A."/>
            <person name="Begum T."/>
            <person name="Montfort J."/>
            <person name="Schartl M."/>
            <person name="Bobe J."/>
            <person name="Guiguen Y."/>
        </authorList>
    </citation>
    <scope>NUCLEOTIDE SEQUENCE [LARGE SCALE GENOMIC DNA]</scope>
    <source>
        <strain evidence="3">M_S1</strain>
        <tissue evidence="3">Blood</tissue>
    </source>
</reference>
<dbReference type="SUPFAM" id="SSF51735">
    <property type="entry name" value="NAD(P)-binding Rossmann-fold domains"/>
    <property type="match status" value="1"/>
</dbReference>
<gene>
    <name evidence="3" type="ORF">AMELA_G00069600</name>
</gene>
<dbReference type="GO" id="GO:0016491">
    <property type="term" value="F:oxidoreductase activity"/>
    <property type="evidence" value="ECO:0007669"/>
    <property type="project" value="UniProtKB-KW"/>
</dbReference>
<dbReference type="EMBL" id="JAAGNN010000005">
    <property type="protein sequence ID" value="KAF4089643.1"/>
    <property type="molecule type" value="Genomic_DNA"/>
</dbReference>
<dbReference type="InterPro" id="IPR036291">
    <property type="entry name" value="NAD(P)-bd_dom_sf"/>
</dbReference>
<evidence type="ECO:0000313" key="4">
    <source>
        <dbReference type="Proteomes" id="UP000593565"/>
    </source>
</evidence>
<dbReference type="PANTHER" id="PTHR43157:SF69">
    <property type="entry name" value="RETINOL DEHYDROGENASE 12-LIKE"/>
    <property type="match status" value="1"/>
</dbReference>
<dbReference type="PANTHER" id="PTHR43157">
    <property type="entry name" value="PHOSPHATIDYLINOSITOL-GLYCAN BIOSYNTHESIS CLASS F PROTEIN-RELATED"/>
    <property type="match status" value="1"/>
</dbReference>
<evidence type="ECO:0000256" key="2">
    <source>
        <dbReference type="ARBA" id="ARBA00023002"/>
    </source>
</evidence>
<accession>A0A7J6B3G2</accession>
<dbReference type="Proteomes" id="UP000593565">
    <property type="component" value="Unassembled WGS sequence"/>
</dbReference>
<organism evidence="3 4">
    <name type="scientific">Ameiurus melas</name>
    <name type="common">Black bullhead</name>
    <name type="synonym">Silurus melas</name>
    <dbReference type="NCBI Taxonomy" id="219545"/>
    <lineage>
        <taxon>Eukaryota</taxon>
        <taxon>Metazoa</taxon>
        <taxon>Chordata</taxon>
        <taxon>Craniata</taxon>
        <taxon>Vertebrata</taxon>
        <taxon>Euteleostomi</taxon>
        <taxon>Actinopterygii</taxon>
        <taxon>Neopterygii</taxon>
        <taxon>Teleostei</taxon>
        <taxon>Ostariophysi</taxon>
        <taxon>Siluriformes</taxon>
        <taxon>Ictaluridae</taxon>
        <taxon>Ameiurus</taxon>
    </lineage>
</organism>
<comment type="similarity">
    <text evidence="1">Belongs to the short-chain dehydrogenases/reductases (SDR) family.</text>
</comment>
<proteinExistence type="inferred from homology"/>
<evidence type="ECO:0008006" key="5">
    <source>
        <dbReference type="Google" id="ProtNLM"/>
    </source>
</evidence>
<sequence length="123" mass="13907">MMCPYSKTADGFEMQFGVNHLGHFLLTLLLMDLLKKSAPSRIIILSSMAHSWGTIKLDDINSERSYHSRRAYGQSKLANILCVRSLAKRLKVTLNAGECLQNKLLSLIHRSDSICCPPRHRSH</sequence>
<keyword evidence="4" id="KW-1185">Reference proteome</keyword>
<comment type="caution">
    <text evidence="3">The sequence shown here is derived from an EMBL/GenBank/DDBJ whole genome shotgun (WGS) entry which is preliminary data.</text>
</comment>
<evidence type="ECO:0000313" key="3">
    <source>
        <dbReference type="EMBL" id="KAF4089643.1"/>
    </source>
</evidence>
<protein>
    <recommendedName>
        <fullName evidence="5">Retinol dehydrogenase 12</fullName>
    </recommendedName>
</protein>